<name>S0DRP5_GIBF5</name>
<dbReference type="VEuPathDB" id="FungiDB:FFUJ_00136"/>
<dbReference type="STRING" id="1279085.S0DRP5"/>
<dbReference type="EMBL" id="HF679023">
    <property type="protein sequence ID" value="CCT63238.1"/>
    <property type="molecule type" value="Genomic_DNA"/>
</dbReference>
<dbReference type="GeneID" id="35393621"/>
<gene>
    <name evidence="1" type="ORF">FFUJ_00136</name>
</gene>
<accession>S0DRP5</accession>
<proteinExistence type="predicted"/>
<dbReference type="AlphaFoldDB" id="S0DRP5"/>
<dbReference type="RefSeq" id="XP_023425319.1">
    <property type="nucleotide sequence ID" value="XM_023573630.1"/>
</dbReference>
<keyword evidence="2" id="KW-1185">Reference proteome</keyword>
<reference evidence="2" key="1">
    <citation type="journal article" date="2013" name="PLoS Pathog.">
        <title>Deciphering the cryptic genome: genome-wide analyses of the rice pathogen Fusarium fujikuroi reveal complex regulation of secondary metabolism and novel metabolites.</title>
        <authorList>
            <person name="Wiemann P."/>
            <person name="Sieber C.M."/>
            <person name="von Bargen K.W."/>
            <person name="Studt L."/>
            <person name="Niehaus E.M."/>
            <person name="Espino J.J."/>
            <person name="Huss K."/>
            <person name="Michielse C.B."/>
            <person name="Albermann S."/>
            <person name="Wagner D."/>
            <person name="Bergner S.V."/>
            <person name="Connolly L.R."/>
            <person name="Fischer A."/>
            <person name="Reuter G."/>
            <person name="Kleigrewe K."/>
            <person name="Bald T."/>
            <person name="Wingfield B.D."/>
            <person name="Ophir R."/>
            <person name="Freeman S."/>
            <person name="Hippler M."/>
            <person name="Smith K.M."/>
            <person name="Brown D.W."/>
            <person name="Proctor R.H."/>
            <person name="Munsterkotter M."/>
            <person name="Freitag M."/>
            <person name="Humpf H.U."/>
            <person name="Guldener U."/>
            <person name="Tudzynski B."/>
        </authorList>
    </citation>
    <scope>NUCLEOTIDE SEQUENCE [LARGE SCALE GENOMIC DNA]</scope>
    <source>
        <strain evidence="2">CBS 195.34 / IMI 58289 / NRRL A-6831</strain>
    </source>
</reference>
<dbReference type="HOGENOM" id="CLU_1008608_0_0_1"/>
<sequence length="274" mass="30225">MASTTRGNSTYHPVPRFDIAAENGPLFLGAIFTDLSFGRAALNRSNRIEIRDELKYAPVPQGGFCETCSKVREGKFEAWVRAFSDYARGSAAISGSSDAENTITCDEVLTTYFDPDEDYLNASFAISQVQLVLEGSSKWTHVFYMITGLKVAKGLEYNKSSTSQGEVEGQLGVQEPRTGAGAALSGNMRRGNNRSLEFSVSDIVIGYRVNKYRCVRRLNLFNKERKFIDDGLVQGEMMDDVEESAPQPYVSFECLPVSGEEVVSTGGKLKDKRV</sequence>
<evidence type="ECO:0000313" key="1">
    <source>
        <dbReference type="EMBL" id="CCT63238.1"/>
    </source>
</evidence>
<protein>
    <submittedName>
        <fullName evidence="1">Uncharacterized protein</fullName>
    </submittedName>
</protein>
<organism evidence="1 2">
    <name type="scientific">Gibberella fujikuroi (strain CBS 195.34 / IMI 58289 / NRRL A-6831)</name>
    <name type="common">Bakanae and foot rot disease fungus</name>
    <name type="synonym">Fusarium fujikuroi</name>
    <dbReference type="NCBI Taxonomy" id="1279085"/>
    <lineage>
        <taxon>Eukaryota</taxon>
        <taxon>Fungi</taxon>
        <taxon>Dikarya</taxon>
        <taxon>Ascomycota</taxon>
        <taxon>Pezizomycotina</taxon>
        <taxon>Sordariomycetes</taxon>
        <taxon>Hypocreomycetidae</taxon>
        <taxon>Hypocreales</taxon>
        <taxon>Nectriaceae</taxon>
        <taxon>Fusarium</taxon>
        <taxon>Fusarium fujikuroi species complex</taxon>
    </lineage>
</organism>
<evidence type="ECO:0000313" key="2">
    <source>
        <dbReference type="Proteomes" id="UP000016800"/>
    </source>
</evidence>
<dbReference type="Proteomes" id="UP000016800">
    <property type="component" value="Chromosome I"/>
</dbReference>